<dbReference type="PANTHER" id="PTHR12621:SF7">
    <property type="entry name" value="CYSTEINE AND HISTIDINE-RICH DOMAIN-CONTAINING PROTEIN 1"/>
    <property type="match status" value="1"/>
</dbReference>
<dbReference type="PANTHER" id="PTHR12621">
    <property type="entry name" value="CYSTEINE AND HISTIDINE-RICH DOMAIN CHORD -CONTAINING PROTEIN"/>
    <property type="match status" value="1"/>
</dbReference>
<evidence type="ECO:0008006" key="4">
    <source>
        <dbReference type="Google" id="ProtNLM"/>
    </source>
</evidence>
<dbReference type="Proteomes" id="UP000692954">
    <property type="component" value="Unassembled WGS sequence"/>
</dbReference>
<reference evidence="2" key="1">
    <citation type="submission" date="2021-01" db="EMBL/GenBank/DDBJ databases">
        <authorList>
            <consortium name="Genoscope - CEA"/>
            <person name="William W."/>
        </authorList>
    </citation>
    <scope>NUCLEOTIDE SEQUENCE</scope>
</reference>
<dbReference type="EMBL" id="CAJJDN010000098">
    <property type="protein sequence ID" value="CAD8111420.1"/>
    <property type="molecule type" value="Genomic_DNA"/>
</dbReference>
<sequence>MNFLKKADFFGVPFLQNINQQTFYKSPLGGFLSLLIVATSLAYSLWVFYLWNSKQMSPKVSNSKYVSDYSILDFNSAKISIYAEVEEGFVDPFKNKILLPLVMYADNNRQTKPMIIENYTEASYGTLYVPNLDLGFTFADGYLQTSKYMFIYITLCEEKYLKEGEQCASAELKQKFFSQQFNYFGLQIESTTLDSRDGSEQTTIQDIFFELEQESCYLLYTFLETNFYELQDYLLFGTSKQKEYISGAKVQTQSVSPSKCRKSYQNEALAMIYVAMNGTQTKTIFEYPNLGDLLANVGSIISILFIFKYLIIQVNQYSLYQKVISDLISLYYPEFKNIKIIKNWRFKVTKVTLNQLQIDEKEYQKIYEKLKKQMQQKLCYMNLVYEISRLYLIIRSSKLREELLKSHLIGIKLNLPVLKEDTCLSNCKSAQKINSQMEPYLLNEDDAELLSLANRRCQKYVETIPEEIYNEVDYYYLNKII</sequence>
<keyword evidence="1" id="KW-1133">Transmembrane helix</keyword>
<name>A0A8S1QAM9_9CILI</name>
<dbReference type="GO" id="GO:0008270">
    <property type="term" value="F:zinc ion binding"/>
    <property type="evidence" value="ECO:0007669"/>
    <property type="project" value="TreeGrafter"/>
</dbReference>
<proteinExistence type="predicted"/>
<keyword evidence="1" id="KW-0472">Membrane</keyword>
<gene>
    <name evidence="2" type="ORF">PSON_ATCC_30995.1.T0980057</name>
</gene>
<keyword evidence="1" id="KW-0812">Transmembrane</keyword>
<evidence type="ECO:0000313" key="2">
    <source>
        <dbReference type="EMBL" id="CAD8111420.1"/>
    </source>
</evidence>
<dbReference type="AlphaFoldDB" id="A0A8S1QAM9"/>
<evidence type="ECO:0000313" key="3">
    <source>
        <dbReference type="Proteomes" id="UP000692954"/>
    </source>
</evidence>
<protein>
    <recommendedName>
        <fullName evidence="4">Transmembrane protein</fullName>
    </recommendedName>
</protein>
<comment type="caution">
    <text evidence="2">The sequence shown here is derived from an EMBL/GenBank/DDBJ whole genome shotgun (WGS) entry which is preliminary data.</text>
</comment>
<feature type="transmembrane region" description="Helical" evidence="1">
    <location>
        <begin position="31"/>
        <end position="51"/>
    </location>
</feature>
<organism evidence="2 3">
    <name type="scientific">Paramecium sonneborni</name>
    <dbReference type="NCBI Taxonomy" id="65129"/>
    <lineage>
        <taxon>Eukaryota</taxon>
        <taxon>Sar</taxon>
        <taxon>Alveolata</taxon>
        <taxon>Ciliophora</taxon>
        <taxon>Intramacronucleata</taxon>
        <taxon>Oligohymenophorea</taxon>
        <taxon>Peniculida</taxon>
        <taxon>Parameciidae</taxon>
        <taxon>Paramecium</taxon>
    </lineage>
</organism>
<dbReference type="OrthoDB" id="298611at2759"/>
<evidence type="ECO:0000256" key="1">
    <source>
        <dbReference type="SAM" id="Phobius"/>
    </source>
</evidence>
<keyword evidence="3" id="KW-1185">Reference proteome</keyword>
<accession>A0A8S1QAM9</accession>